<keyword evidence="1" id="KW-0812">Transmembrane</keyword>
<dbReference type="STRING" id="593133.SAMN04488006_1014"/>
<evidence type="ECO:0000313" key="2">
    <source>
        <dbReference type="EMBL" id="SFS39335.1"/>
    </source>
</evidence>
<keyword evidence="1" id="KW-1133">Transmembrane helix</keyword>
<dbReference type="RefSeq" id="WP_090223426.1">
    <property type="nucleotide sequence ID" value="NZ_FOZP01000002.1"/>
</dbReference>
<accession>A0A1I6PH05</accession>
<protein>
    <submittedName>
        <fullName evidence="2">Uncharacterized protein</fullName>
    </submittedName>
</protein>
<dbReference type="EMBL" id="FOZP01000002">
    <property type="protein sequence ID" value="SFS39335.1"/>
    <property type="molecule type" value="Genomic_DNA"/>
</dbReference>
<organism evidence="2 3">
    <name type="scientific">Lutibacter maritimus</name>
    <dbReference type="NCBI Taxonomy" id="593133"/>
    <lineage>
        <taxon>Bacteria</taxon>
        <taxon>Pseudomonadati</taxon>
        <taxon>Bacteroidota</taxon>
        <taxon>Flavobacteriia</taxon>
        <taxon>Flavobacteriales</taxon>
        <taxon>Flavobacteriaceae</taxon>
        <taxon>Lutibacter</taxon>
    </lineage>
</organism>
<evidence type="ECO:0000256" key="1">
    <source>
        <dbReference type="SAM" id="Phobius"/>
    </source>
</evidence>
<feature type="transmembrane region" description="Helical" evidence="1">
    <location>
        <begin position="29"/>
        <end position="51"/>
    </location>
</feature>
<reference evidence="3" key="1">
    <citation type="submission" date="2016-10" db="EMBL/GenBank/DDBJ databases">
        <authorList>
            <person name="Varghese N."/>
            <person name="Submissions S."/>
        </authorList>
    </citation>
    <scope>NUCLEOTIDE SEQUENCE [LARGE SCALE GENOMIC DNA]</scope>
    <source>
        <strain evidence="3">DSM 24450</strain>
    </source>
</reference>
<evidence type="ECO:0000313" key="3">
    <source>
        <dbReference type="Proteomes" id="UP000199312"/>
    </source>
</evidence>
<keyword evidence="3" id="KW-1185">Reference proteome</keyword>
<sequence>MKFVLIFLLIIITGTLSYGFYIKNNGDTNGEIIIGISVLAVAFIFMPLFIYHRYKNKNMKDFTFEKFKKELEEKSKSGDGLI</sequence>
<gene>
    <name evidence="2" type="ORF">SAMN04488006_1014</name>
</gene>
<keyword evidence="1" id="KW-0472">Membrane</keyword>
<dbReference type="AlphaFoldDB" id="A0A1I6PH05"/>
<proteinExistence type="predicted"/>
<name>A0A1I6PH05_9FLAO</name>
<dbReference type="Proteomes" id="UP000199312">
    <property type="component" value="Unassembled WGS sequence"/>
</dbReference>
<dbReference type="OrthoDB" id="1145018at2"/>